<reference evidence="1 2" key="2">
    <citation type="journal article" date="2013" name="PLoS Genet.">
        <title>Comparative genome structure, secondary metabolite, and effector coding capacity across Cochliobolus pathogens.</title>
        <authorList>
            <person name="Condon B.J."/>
            <person name="Leng Y."/>
            <person name="Wu D."/>
            <person name="Bushley K.E."/>
            <person name="Ohm R.A."/>
            <person name="Otillar R."/>
            <person name="Martin J."/>
            <person name="Schackwitz W."/>
            <person name="Grimwood J."/>
            <person name="MohdZainudin N."/>
            <person name="Xue C."/>
            <person name="Wang R."/>
            <person name="Manning V.A."/>
            <person name="Dhillon B."/>
            <person name="Tu Z.J."/>
            <person name="Steffenson B.J."/>
            <person name="Salamov A."/>
            <person name="Sun H."/>
            <person name="Lowry S."/>
            <person name="LaButti K."/>
            <person name="Han J."/>
            <person name="Copeland A."/>
            <person name="Lindquist E."/>
            <person name="Barry K."/>
            <person name="Schmutz J."/>
            <person name="Baker S.E."/>
            <person name="Ciuffetti L.M."/>
            <person name="Grigoriev I.V."/>
            <person name="Zhong S."/>
            <person name="Turgeon B.G."/>
        </authorList>
    </citation>
    <scope>NUCLEOTIDE SEQUENCE [LARGE SCALE GENOMIC DNA]</scope>
    <source>
        <strain evidence="2">28A</strain>
    </source>
</reference>
<reference evidence="1 2" key="1">
    <citation type="journal article" date="2012" name="PLoS Pathog.">
        <title>Diverse lifestyles and strategies of plant pathogenesis encoded in the genomes of eighteen Dothideomycetes fungi.</title>
        <authorList>
            <person name="Ohm R.A."/>
            <person name="Feau N."/>
            <person name="Henrissat B."/>
            <person name="Schoch C.L."/>
            <person name="Horwitz B.A."/>
            <person name="Barry K.W."/>
            <person name="Condon B.J."/>
            <person name="Copeland A.C."/>
            <person name="Dhillon B."/>
            <person name="Glaser F."/>
            <person name="Hesse C.N."/>
            <person name="Kosti I."/>
            <person name="LaButti K."/>
            <person name="Lindquist E.A."/>
            <person name="Lucas S."/>
            <person name="Salamov A.A."/>
            <person name="Bradshaw R.E."/>
            <person name="Ciuffetti L."/>
            <person name="Hamelin R.C."/>
            <person name="Kema G.H.J."/>
            <person name="Lawrence C."/>
            <person name="Scott J.A."/>
            <person name="Spatafora J.W."/>
            <person name="Turgeon B.G."/>
            <person name="de Wit P.J.G.M."/>
            <person name="Zhong S."/>
            <person name="Goodwin S.B."/>
            <person name="Grigoriev I.V."/>
        </authorList>
    </citation>
    <scope>NUCLEOTIDE SEQUENCE [LARGE SCALE GENOMIC DNA]</scope>
    <source>
        <strain evidence="2">28A</strain>
    </source>
</reference>
<accession>R0KAH0</accession>
<dbReference type="Proteomes" id="UP000016935">
    <property type="component" value="Unassembled WGS sequence"/>
</dbReference>
<gene>
    <name evidence="1" type="ORF">SETTUDRAFT_169190</name>
</gene>
<name>R0KAH0_EXST2</name>
<dbReference type="RefSeq" id="XP_008026035.1">
    <property type="nucleotide sequence ID" value="XM_008027844.1"/>
</dbReference>
<dbReference type="GeneID" id="19400823"/>
<dbReference type="EMBL" id="KB908593">
    <property type="protein sequence ID" value="EOA86429.1"/>
    <property type="molecule type" value="Genomic_DNA"/>
</dbReference>
<dbReference type="AlphaFoldDB" id="R0KAH0"/>
<evidence type="ECO:0000313" key="2">
    <source>
        <dbReference type="Proteomes" id="UP000016935"/>
    </source>
</evidence>
<sequence length="81" mass="8667">MEKLAKSFLNCIAIPVQGSLEMVLCRFGANLVMPSMPCKRFLAAKGLIARLAMKGLCMSARGQLLLLKRVIATEMAIAGGV</sequence>
<keyword evidence="2" id="KW-1185">Reference proteome</keyword>
<dbReference type="HOGENOM" id="CLU_2575355_0_0_1"/>
<protein>
    <submittedName>
        <fullName evidence="1">Uncharacterized protein</fullName>
    </submittedName>
</protein>
<proteinExistence type="predicted"/>
<organism evidence="1 2">
    <name type="scientific">Exserohilum turcicum (strain 28A)</name>
    <name type="common">Northern leaf blight fungus</name>
    <name type="synonym">Setosphaeria turcica</name>
    <dbReference type="NCBI Taxonomy" id="671987"/>
    <lineage>
        <taxon>Eukaryota</taxon>
        <taxon>Fungi</taxon>
        <taxon>Dikarya</taxon>
        <taxon>Ascomycota</taxon>
        <taxon>Pezizomycotina</taxon>
        <taxon>Dothideomycetes</taxon>
        <taxon>Pleosporomycetidae</taxon>
        <taxon>Pleosporales</taxon>
        <taxon>Pleosporineae</taxon>
        <taxon>Pleosporaceae</taxon>
        <taxon>Exserohilum</taxon>
    </lineage>
</organism>
<evidence type="ECO:0000313" key="1">
    <source>
        <dbReference type="EMBL" id="EOA86429.1"/>
    </source>
</evidence>